<sequence length="257" mass="26690">MTNEVVASLAQSFGEVLVRLAGERPGLLVVSGPDTSLVSWFTQIWPERLVTVAPAASRLSVGQGIRRGGGEAIVVLDETVSVLPSGLTAPMVLLSADPMHLGAAHRAGTTVCQPGWELDLPALLIGALGADEPVVLHLPEPLAGLPEQPDPERTSFGDPRVLHRGRRGLVIGAGPTAPVAAWVARRLAGQQVDVLALDSHTMGADSGVDTELLVDHLLVGPIDAPRAGALDAVRVDPSDLHGLVNAVRRALPGMARS</sequence>
<dbReference type="Proteomes" id="UP000264006">
    <property type="component" value="Chromosome"/>
</dbReference>
<dbReference type="KEGG" id="euz:DVS28_a1340"/>
<dbReference type="OrthoDB" id="5242027at2"/>
<gene>
    <name evidence="1" type="ORF">DVS28_a1340</name>
</gene>
<proteinExistence type="predicted"/>
<organism evidence="1 2">
    <name type="scientific">Euzebya pacifica</name>
    <dbReference type="NCBI Taxonomy" id="1608957"/>
    <lineage>
        <taxon>Bacteria</taxon>
        <taxon>Bacillati</taxon>
        <taxon>Actinomycetota</taxon>
        <taxon>Nitriliruptoria</taxon>
        <taxon>Euzebyales</taxon>
    </lineage>
</organism>
<evidence type="ECO:0000313" key="1">
    <source>
        <dbReference type="EMBL" id="AXV06039.1"/>
    </source>
</evidence>
<accession>A0A346XUZ2</accession>
<dbReference type="EMBL" id="CP031165">
    <property type="protein sequence ID" value="AXV06039.1"/>
    <property type="molecule type" value="Genomic_DNA"/>
</dbReference>
<protein>
    <submittedName>
        <fullName evidence="1">Uncharacterized protein</fullName>
    </submittedName>
</protein>
<evidence type="ECO:0000313" key="2">
    <source>
        <dbReference type="Proteomes" id="UP000264006"/>
    </source>
</evidence>
<name>A0A346XUZ2_9ACTN</name>
<dbReference type="AlphaFoldDB" id="A0A346XUZ2"/>
<dbReference type="RefSeq" id="WP_114590751.1">
    <property type="nucleotide sequence ID" value="NZ_CP031165.1"/>
</dbReference>
<reference evidence="1 2" key="1">
    <citation type="submission" date="2018-09" db="EMBL/GenBank/DDBJ databases">
        <title>Complete genome sequence of Euzebya sp. DY32-46 isolated from seawater of Pacific Ocean.</title>
        <authorList>
            <person name="Xu L."/>
            <person name="Wu Y.-H."/>
            <person name="Xu X.-W."/>
        </authorList>
    </citation>
    <scope>NUCLEOTIDE SEQUENCE [LARGE SCALE GENOMIC DNA]</scope>
    <source>
        <strain evidence="1 2">DY32-46</strain>
    </source>
</reference>
<keyword evidence="2" id="KW-1185">Reference proteome</keyword>